<evidence type="ECO:0000256" key="1">
    <source>
        <dbReference type="SAM" id="SignalP"/>
    </source>
</evidence>
<keyword evidence="3" id="KW-1185">Reference proteome</keyword>
<evidence type="ECO:0008006" key="4">
    <source>
        <dbReference type="Google" id="ProtNLM"/>
    </source>
</evidence>
<reference evidence="2" key="1">
    <citation type="submission" date="2021-01" db="UniProtKB">
        <authorList>
            <consortium name="EnsemblMetazoa"/>
        </authorList>
    </citation>
    <scope>IDENTIFICATION</scope>
</reference>
<sequence length="135" mass="14863">MFTHLNKKIQPCICILLLSIDLSQSCKAFTGPEGQIKCMKLDQYDDYQWVSCLSRGSVERISKGQYTCGNRLAKYCRYSCEIEIYGSNSGSIGPQCKCTPGQQHPTSSASSPEMSSTAHMIIIGVFLATLMITSC</sequence>
<feature type="signal peptide" evidence="1">
    <location>
        <begin position="1"/>
        <end position="28"/>
    </location>
</feature>
<keyword evidence="1" id="KW-0732">Signal</keyword>
<evidence type="ECO:0000313" key="3">
    <source>
        <dbReference type="Proteomes" id="UP000594262"/>
    </source>
</evidence>
<accession>A0A7M5XCW9</accession>
<dbReference type="AlphaFoldDB" id="A0A7M5XCW9"/>
<evidence type="ECO:0000313" key="2">
    <source>
        <dbReference type="EnsemblMetazoa" id="CLYHEMP021343.1"/>
    </source>
</evidence>
<name>A0A7M5XCW9_9CNID</name>
<dbReference type="OrthoDB" id="10622258at2759"/>
<dbReference type="Proteomes" id="UP000594262">
    <property type="component" value="Unplaced"/>
</dbReference>
<dbReference type="EnsemblMetazoa" id="CLYHEMT021343.1">
    <property type="protein sequence ID" value="CLYHEMP021343.1"/>
    <property type="gene ID" value="CLYHEMG021343"/>
</dbReference>
<protein>
    <recommendedName>
        <fullName evidence="4">Cnidarian restricted protein</fullName>
    </recommendedName>
</protein>
<proteinExistence type="predicted"/>
<organism evidence="2 3">
    <name type="scientific">Clytia hemisphaerica</name>
    <dbReference type="NCBI Taxonomy" id="252671"/>
    <lineage>
        <taxon>Eukaryota</taxon>
        <taxon>Metazoa</taxon>
        <taxon>Cnidaria</taxon>
        <taxon>Hydrozoa</taxon>
        <taxon>Hydroidolina</taxon>
        <taxon>Leptothecata</taxon>
        <taxon>Obeliida</taxon>
        <taxon>Clytiidae</taxon>
        <taxon>Clytia</taxon>
    </lineage>
</organism>
<feature type="chain" id="PRO_5029744455" description="Cnidarian restricted protein" evidence="1">
    <location>
        <begin position="29"/>
        <end position="135"/>
    </location>
</feature>